<gene>
    <name evidence="2" type="primary">LOC107594881</name>
</gene>
<dbReference type="GO" id="GO:0043161">
    <property type="term" value="P:proteasome-mediated ubiquitin-dependent protein catabolic process"/>
    <property type="evidence" value="ECO:0007669"/>
    <property type="project" value="InterPro"/>
</dbReference>
<reference evidence="2" key="2">
    <citation type="submission" date="2025-09" db="UniProtKB">
        <authorList>
            <consortium name="Ensembl"/>
        </authorList>
    </citation>
    <scope>IDENTIFICATION</scope>
</reference>
<dbReference type="InterPro" id="IPR024964">
    <property type="entry name" value="CTLH/CRA"/>
</dbReference>
<feature type="domain" description="CTLH" evidence="1">
    <location>
        <begin position="153"/>
        <end position="210"/>
    </location>
</feature>
<dbReference type="AlphaFoldDB" id="A0A672RYJ7"/>
<dbReference type="GO" id="GO:0005737">
    <property type="term" value="C:cytoplasm"/>
    <property type="evidence" value="ECO:0007669"/>
    <property type="project" value="TreeGrafter"/>
</dbReference>
<dbReference type="Proteomes" id="UP000472262">
    <property type="component" value="Unassembled WGS sequence"/>
</dbReference>
<evidence type="ECO:0000313" key="2">
    <source>
        <dbReference type="Ensembl" id="ENSSGRP00000093879.1"/>
    </source>
</evidence>
<keyword evidence="3" id="KW-1185">Reference proteome</keyword>
<dbReference type="GO" id="GO:0034657">
    <property type="term" value="C:GID complex"/>
    <property type="evidence" value="ECO:0007669"/>
    <property type="project" value="TreeGrafter"/>
</dbReference>
<dbReference type="InterPro" id="IPR006594">
    <property type="entry name" value="LisH"/>
</dbReference>
<accession>A0A672RYJ7</accession>
<dbReference type="GO" id="GO:0004842">
    <property type="term" value="F:ubiquitin-protein transferase activity"/>
    <property type="evidence" value="ECO:0007669"/>
    <property type="project" value="InterPro"/>
</dbReference>
<dbReference type="SMART" id="SM00757">
    <property type="entry name" value="CRA"/>
    <property type="match status" value="1"/>
</dbReference>
<dbReference type="Pfam" id="PF10607">
    <property type="entry name" value="CTLH"/>
    <property type="match status" value="1"/>
</dbReference>
<dbReference type="PROSITE" id="PS50897">
    <property type="entry name" value="CTLH"/>
    <property type="match status" value="1"/>
</dbReference>
<dbReference type="PANTHER" id="PTHR12170">
    <property type="entry name" value="MACROPHAGE ERYTHROBLAST ATTACHER-RELATED"/>
    <property type="match status" value="1"/>
</dbReference>
<dbReference type="InterPro" id="IPR045098">
    <property type="entry name" value="Fyv10_fam"/>
</dbReference>
<dbReference type="PANTHER" id="PTHR12170:SF6">
    <property type="entry name" value="E3 UBIQUITIN-PROTEIN TRANSFERASE RMND5B"/>
    <property type="match status" value="1"/>
</dbReference>
<dbReference type="InterPro" id="IPR006595">
    <property type="entry name" value="CTLH_C"/>
</dbReference>
<evidence type="ECO:0000259" key="1">
    <source>
        <dbReference type="PROSITE" id="PS50897"/>
    </source>
</evidence>
<dbReference type="InParanoid" id="A0A672RYJ7"/>
<dbReference type="GO" id="GO:0005634">
    <property type="term" value="C:nucleus"/>
    <property type="evidence" value="ECO:0007669"/>
    <property type="project" value="TreeGrafter"/>
</dbReference>
<sequence length="322" mass="37037">MEQCACVERELEKVLHRFVTYGHQSEERLDELLRNVCELRSRLVAYGVQDTDLSVLHQTMAQCCKEIKETVQMLASRHKDIHGSVSKVGKAIDRNFDAEVSAVVAENVWDSPERQKYLSETIVEHLYRQGMLSVAEDLCQESGVVIDMSMKQPFLELNRILEALRTQDLRPALEWAVANRQRLLDLNSTLEFKLHRLYFISLLNGGISKQQEALQYARHFQPFASQHQRDIQILMGSLVYLRHGIENSPYRSLLETDQWAEICNIFTRDACALLGLSVESPLNLCCHTAIPCLQCLKHSLLRLKCPYCPMEQNPSDAKQIFF</sequence>
<evidence type="ECO:0000313" key="3">
    <source>
        <dbReference type="Proteomes" id="UP000472262"/>
    </source>
</evidence>
<dbReference type="Ensembl" id="ENSSGRT00000099904.1">
    <property type="protein sequence ID" value="ENSSGRP00000093879.1"/>
    <property type="gene ID" value="ENSSGRG00000047000.1"/>
</dbReference>
<dbReference type="SMART" id="SM00668">
    <property type="entry name" value="CTLH"/>
    <property type="match status" value="1"/>
</dbReference>
<dbReference type="InterPro" id="IPR013144">
    <property type="entry name" value="CRA_dom"/>
</dbReference>
<dbReference type="OMA" id="LIRECKM"/>
<organism evidence="2 3">
    <name type="scientific">Sinocyclocheilus grahami</name>
    <name type="common">Dianchi golden-line fish</name>
    <name type="synonym">Barbus grahami</name>
    <dbReference type="NCBI Taxonomy" id="75366"/>
    <lineage>
        <taxon>Eukaryota</taxon>
        <taxon>Metazoa</taxon>
        <taxon>Chordata</taxon>
        <taxon>Craniata</taxon>
        <taxon>Vertebrata</taxon>
        <taxon>Euteleostomi</taxon>
        <taxon>Actinopterygii</taxon>
        <taxon>Neopterygii</taxon>
        <taxon>Teleostei</taxon>
        <taxon>Ostariophysi</taxon>
        <taxon>Cypriniformes</taxon>
        <taxon>Cyprinidae</taxon>
        <taxon>Cyprininae</taxon>
        <taxon>Sinocyclocheilus</taxon>
    </lineage>
</organism>
<reference evidence="2" key="1">
    <citation type="submission" date="2025-08" db="UniProtKB">
        <authorList>
            <consortium name="Ensembl"/>
        </authorList>
    </citation>
    <scope>IDENTIFICATION</scope>
</reference>
<proteinExistence type="predicted"/>
<name>A0A672RYJ7_SINGR</name>
<protein>
    <submittedName>
        <fullName evidence="2">Protein RMD5 homolog B-like</fullName>
    </submittedName>
</protein>
<dbReference type="PROSITE" id="PS50896">
    <property type="entry name" value="LISH"/>
    <property type="match status" value="1"/>
</dbReference>